<dbReference type="PROSITE" id="PS50005">
    <property type="entry name" value="TPR"/>
    <property type="match status" value="1"/>
</dbReference>
<gene>
    <name evidence="5" type="ORF">TR137303</name>
</gene>
<keyword evidence="3" id="KW-0802">TPR repeat</keyword>
<dbReference type="GO" id="GO:0031491">
    <property type="term" value="F:nucleosome binding"/>
    <property type="evidence" value="ECO:0007669"/>
    <property type="project" value="TreeGrafter"/>
</dbReference>
<protein>
    <submittedName>
        <fullName evidence="5">Uncharacterized protein</fullName>
    </submittedName>
</protein>
<feature type="compositionally biased region" description="Polar residues" evidence="4">
    <location>
        <begin position="275"/>
        <end position="301"/>
    </location>
</feature>
<feature type="region of interest" description="Disordered" evidence="4">
    <location>
        <begin position="683"/>
        <end position="702"/>
    </location>
</feature>
<feature type="compositionally biased region" description="Acidic residues" evidence="4">
    <location>
        <begin position="265"/>
        <end position="274"/>
    </location>
</feature>
<dbReference type="InterPro" id="IPR011990">
    <property type="entry name" value="TPR-like_helical_dom_sf"/>
</dbReference>
<name>A0A0X3PYC2_SCHSO</name>
<evidence type="ECO:0000256" key="3">
    <source>
        <dbReference type="PROSITE-ProRule" id="PRU00339"/>
    </source>
</evidence>
<reference evidence="5" key="1">
    <citation type="submission" date="2016-01" db="EMBL/GenBank/DDBJ databases">
        <title>Reference transcriptome for the parasite Schistocephalus solidus: insights into the molecular evolution of parasitism.</title>
        <authorList>
            <person name="Hebert F.O."/>
            <person name="Grambauer S."/>
            <person name="Barber I."/>
            <person name="Landry C.R."/>
            <person name="Aubin-Horth N."/>
        </authorList>
    </citation>
    <scope>NUCLEOTIDE SEQUENCE</scope>
</reference>
<dbReference type="AlphaFoldDB" id="A0A0X3PYC2"/>
<organism evidence="5">
    <name type="scientific">Schistocephalus solidus</name>
    <name type="common">Tapeworm</name>
    <dbReference type="NCBI Taxonomy" id="70667"/>
    <lineage>
        <taxon>Eukaryota</taxon>
        <taxon>Metazoa</taxon>
        <taxon>Spiralia</taxon>
        <taxon>Lophotrochozoa</taxon>
        <taxon>Platyhelminthes</taxon>
        <taxon>Cestoda</taxon>
        <taxon>Eucestoda</taxon>
        <taxon>Diphyllobothriidea</taxon>
        <taxon>Diphyllobothriidae</taxon>
        <taxon>Schistocephalus</taxon>
    </lineage>
</organism>
<dbReference type="EMBL" id="GEEE01006360">
    <property type="protein sequence ID" value="JAP56865.1"/>
    <property type="molecule type" value="Transcribed_RNA"/>
</dbReference>
<dbReference type="GO" id="GO:0006325">
    <property type="term" value="P:chromatin organization"/>
    <property type="evidence" value="ECO:0007669"/>
    <property type="project" value="InterPro"/>
</dbReference>
<evidence type="ECO:0000313" key="5">
    <source>
        <dbReference type="EMBL" id="JAP56865.1"/>
    </source>
</evidence>
<accession>A0A0X3PYC2</accession>
<dbReference type="PANTHER" id="PTHR15502:SF7">
    <property type="entry name" value="CALCINEURIN-BINDING PROTEIN CABIN-1"/>
    <property type="match status" value="1"/>
</dbReference>
<dbReference type="Gene3D" id="1.25.40.10">
    <property type="entry name" value="Tetratricopeptide repeat domain"/>
    <property type="match status" value="1"/>
</dbReference>
<keyword evidence="2" id="KW-0539">Nucleus</keyword>
<dbReference type="InterPro" id="IPR033053">
    <property type="entry name" value="Hir3/CABIN1"/>
</dbReference>
<feature type="compositionally biased region" description="Polar residues" evidence="4">
    <location>
        <begin position="864"/>
        <end position="873"/>
    </location>
</feature>
<dbReference type="SUPFAM" id="SSF48452">
    <property type="entry name" value="TPR-like"/>
    <property type="match status" value="1"/>
</dbReference>
<comment type="subcellular location">
    <subcellularLocation>
        <location evidence="1">Nucleus</location>
    </subcellularLocation>
</comment>
<feature type="region of interest" description="Disordered" evidence="4">
    <location>
        <begin position="851"/>
        <end position="875"/>
    </location>
</feature>
<proteinExistence type="predicted"/>
<dbReference type="InterPro" id="IPR019734">
    <property type="entry name" value="TPR_rpt"/>
</dbReference>
<dbReference type="PANTHER" id="PTHR15502">
    <property type="entry name" value="CALCINEURIN-BINDING PROTEIN CABIN 1-RELATED"/>
    <property type="match status" value="1"/>
</dbReference>
<sequence length="1243" mass="137918">MSPADLHLMFSQEKSETEGRLPANVLAHSHLFRYSPESVSNDHEKMLTVCESFPTGQVPLSLTFGHVCSGLCLAVDWLAWRLKAAGVLGLQLPPVSLNLVASLYEMLFRLESDLPLDYLPDKLATYRALMDLRKTPEDSPYHSQLRDVLRSARPGFVLCLSRGHAPSPPSLSLLHLFHELLNLIKTAANPAQVQLSDTTTSAFSLTAHAGPCSRGFGLRFLRHSVLRFAERMQALSLAYQSLTAQDWFSPVNSFTDETDDRGVNYEEEQEEEESSAGSSRDSAPQITSTQSGTTEMCTGRSSAASNYGTDHGTYSDGSACWPVGSIKMGEALAQVVHCICGLKIAPSVAPLTSISRFKIASPRLSSSHPAAKCCFRSTSVCLEGEDEEHELQSYVTPTPLWLADAALFMDTVEDHWLTEDGTSNNLPRSGVWWDGTPSKLDWQIAEVVFLFYHPSVIPEYDSLKTMSISSELSVWLTEVVKLLPKDIEAQLIPEDQIKLCMNSRGPIPQHTFLPSSLLTLMYYLLGDYHMKNNNFQLAIDFYVQDLRVEPRHADSWASLALIYSSQLEQILNMTDLRTERVSSRSVATCLRCFEVAIELQPNFVTLLTERGCLAYQLHSYAARLLKKAETRTFQESHLNVCRNWHHKMLNLAFTSYCKALSLEASGRKLDSLANLSRREKVVASDAIEQEEEETGGGAGDGSPFVDEEWLYFYMLTKCAEKAGPGGLFLPPYPSKTHALAPTSPTISFEQNSSLESYADWVMRIVSCYQHTANVLQSAGAKYPRKIVVYNKLPYLAVEAVEVFYRAHAFALKVLLRAGKPQPDSSCNLPLVELSDALLKFSQSAFVVESGKNGRNRNRKRPTAPLSTLCQPEDSSPCKLPKCNLEQVSALAELPNGDDRLQTTAPVAAVTLATDADPSNLATSEDVPMTTAQGHVQVATDSPVQPKSAEETSDLDLWLQCVERCREALELVLRRLPLHYKCMYRLAHLHFTLESDLDKSMAILMGPFDHVTKVELGGLFKDRRQSNFFHGVWRIPTSDIDRSGNFAAHMYRSTSLVLEVLKKRGDWRRLLQVFHQLRKQPPEDKRGFLSEADRVYLARSAFNLVYPALRLWLSDLTSRTAPIGPGGTMAPITTSVEALRRANLVTIDTLSQIYRLHCVAKSRCADTQTHKTPSTANNSVAAGFAELLSLAYNLCPDAWDASGPIISTEDILKRCSELMPQSPSKASATVQRVNLPLQGALSTS</sequence>
<evidence type="ECO:0000256" key="4">
    <source>
        <dbReference type="SAM" id="MobiDB-lite"/>
    </source>
</evidence>
<dbReference type="GO" id="GO:0005634">
    <property type="term" value="C:nucleus"/>
    <property type="evidence" value="ECO:0007669"/>
    <property type="project" value="UniProtKB-SubCell"/>
</dbReference>
<feature type="repeat" description="TPR" evidence="3">
    <location>
        <begin position="519"/>
        <end position="552"/>
    </location>
</feature>
<evidence type="ECO:0000256" key="1">
    <source>
        <dbReference type="ARBA" id="ARBA00004123"/>
    </source>
</evidence>
<feature type="region of interest" description="Disordered" evidence="4">
    <location>
        <begin position="258"/>
        <end position="301"/>
    </location>
</feature>
<evidence type="ECO:0000256" key="2">
    <source>
        <dbReference type="ARBA" id="ARBA00023242"/>
    </source>
</evidence>